<gene>
    <name evidence="1" type="ORF">O6H91_16G071900</name>
</gene>
<evidence type="ECO:0000313" key="2">
    <source>
        <dbReference type="Proteomes" id="UP001162992"/>
    </source>
</evidence>
<protein>
    <submittedName>
        <fullName evidence="1">Uncharacterized protein</fullName>
    </submittedName>
</protein>
<comment type="caution">
    <text evidence="1">The sequence shown here is derived from an EMBL/GenBank/DDBJ whole genome shotgun (WGS) entry which is preliminary data.</text>
</comment>
<proteinExistence type="predicted"/>
<keyword evidence="2" id="KW-1185">Reference proteome</keyword>
<dbReference type="EMBL" id="CM055107">
    <property type="protein sequence ID" value="KAJ7527807.1"/>
    <property type="molecule type" value="Genomic_DNA"/>
</dbReference>
<accession>A0ACC2BED5</accession>
<dbReference type="Proteomes" id="UP001162992">
    <property type="component" value="Chromosome 16"/>
</dbReference>
<reference evidence="2" key="1">
    <citation type="journal article" date="2024" name="Proc. Natl. Acad. Sci. U.S.A.">
        <title>Extraordinary preservation of gene collinearity over three hundred million years revealed in homosporous lycophytes.</title>
        <authorList>
            <person name="Li C."/>
            <person name="Wickell D."/>
            <person name="Kuo L.Y."/>
            <person name="Chen X."/>
            <person name="Nie B."/>
            <person name="Liao X."/>
            <person name="Peng D."/>
            <person name="Ji J."/>
            <person name="Jenkins J."/>
            <person name="Williams M."/>
            <person name="Shu S."/>
            <person name="Plott C."/>
            <person name="Barry K."/>
            <person name="Rajasekar S."/>
            <person name="Grimwood J."/>
            <person name="Han X."/>
            <person name="Sun S."/>
            <person name="Hou Z."/>
            <person name="He W."/>
            <person name="Dai G."/>
            <person name="Sun C."/>
            <person name="Schmutz J."/>
            <person name="Leebens-Mack J.H."/>
            <person name="Li F.W."/>
            <person name="Wang L."/>
        </authorList>
    </citation>
    <scope>NUCLEOTIDE SEQUENCE [LARGE SCALE GENOMIC DNA]</scope>
    <source>
        <strain evidence="2">cv. PW_Plant_1</strain>
    </source>
</reference>
<sequence>MQDRKSMDSQPLFPSKSCRGVSFEMTVNINKLLTKTNSTLKVISEAKKTTSRQYSVIVPKLARARTVISKRFSRTTSEMYRSISRRRPTSFDYGFGQLPEDDDEFDQDIPKIETVHEDVPSMPNVLSDPSPDPAAARVQPYEAKSRLSSILLEQSWFSVYKRLFAVSFSINSVFLILAATGHFNYGKSRAALFAIVNILMVVLVRNEAFLRVVFWLTVKLFGYSWIPVVVKNSITAFLQSLGGIHSGCGVSSMMWLTYAIEETLRHRHSTSDDIYAIAIAIQVLLLLSCLGAFPLLRHLHHNFFERVHRFAGWSSLALVWVFIILSASYDPLTKSYSVRGSNLVKRQEIWYTAVTTFLIILPWLTVRKVLVETIIPDAGNNSLLNFSGGVKPGILARISRSPLSDWHAFGIISDGKKRHTILAGAVGDFTKGLVESPPSCIWVRTCHFAGLPYLVNMYNRAVVVATGSGICVFMSFLLQRTRADVHVIWIAKNIHKSYGDEIFQVVTNTPASRFSVFDTAISGRRPKTAEIVINKAREWGAEVVIVTSNPTGTNEIVGSCRKAGIPAFGPIWDS</sequence>
<name>A0ACC2BED5_DIPCM</name>
<evidence type="ECO:0000313" key="1">
    <source>
        <dbReference type="EMBL" id="KAJ7527807.1"/>
    </source>
</evidence>
<organism evidence="1 2">
    <name type="scientific">Diphasiastrum complanatum</name>
    <name type="common">Issler's clubmoss</name>
    <name type="synonym">Lycopodium complanatum</name>
    <dbReference type="NCBI Taxonomy" id="34168"/>
    <lineage>
        <taxon>Eukaryota</taxon>
        <taxon>Viridiplantae</taxon>
        <taxon>Streptophyta</taxon>
        <taxon>Embryophyta</taxon>
        <taxon>Tracheophyta</taxon>
        <taxon>Lycopodiopsida</taxon>
        <taxon>Lycopodiales</taxon>
        <taxon>Lycopodiaceae</taxon>
        <taxon>Lycopodioideae</taxon>
        <taxon>Diphasiastrum</taxon>
    </lineage>
</organism>